<protein>
    <recommendedName>
        <fullName evidence="3">Endonuclease/exonuclease/phosphatase domain-containing protein</fullName>
    </recommendedName>
</protein>
<organism evidence="1 2">
    <name type="scientific">Eleginops maclovinus</name>
    <name type="common">Patagonian blennie</name>
    <name type="synonym">Eleginus maclovinus</name>
    <dbReference type="NCBI Taxonomy" id="56733"/>
    <lineage>
        <taxon>Eukaryota</taxon>
        <taxon>Metazoa</taxon>
        <taxon>Chordata</taxon>
        <taxon>Craniata</taxon>
        <taxon>Vertebrata</taxon>
        <taxon>Euteleostomi</taxon>
        <taxon>Actinopterygii</taxon>
        <taxon>Neopterygii</taxon>
        <taxon>Teleostei</taxon>
        <taxon>Neoteleostei</taxon>
        <taxon>Acanthomorphata</taxon>
        <taxon>Eupercaria</taxon>
        <taxon>Perciformes</taxon>
        <taxon>Notothenioidei</taxon>
        <taxon>Eleginopidae</taxon>
        <taxon>Eleginops</taxon>
    </lineage>
</organism>
<sequence>MFEHKDAHKCTWYQSTLGRRSMIDFVIVSSDLRPHVLDTRVKRGAELSTDHHLVVSWVECLKPLDRPGKPKRVVRVNWERLEESQVQEAFNSHLRRNFSGIPVEAGDIEPEWMVFKASCRSCGGELWS</sequence>
<reference evidence="1 2" key="2">
    <citation type="journal article" date="2023" name="Mol. Biol. Evol.">
        <title>Genomics of Secondarily Temperate Adaptation in the Only Non-Antarctic Icefish.</title>
        <authorList>
            <person name="Rivera-Colon A.G."/>
            <person name="Rayamajhi N."/>
            <person name="Minhas B.F."/>
            <person name="Madrigal G."/>
            <person name="Bilyk K.T."/>
            <person name="Yoon V."/>
            <person name="Hune M."/>
            <person name="Gregory S."/>
            <person name="Cheng C.H.C."/>
            <person name="Catchen J.M."/>
        </authorList>
    </citation>
    <scope>NUCLEOTIDE SEQUENCE [LARGE SCALE GENOMIC DNA]</scope>
    <source>
        <strain evidence="1">JMC-PN-2008</strain>
    </source>
</reference>
<evidence type="ECO:0000313" key="1">
    <source>
        <dbReference type="EMBL" id="KAK5868067.1"/>
    </source>
</evidence>
<dbReference type="Gene3D" id="3.60.10.10">
    <property type="entry name" value="Endonuclease/exonuclease/phosphatase"/>
    <property type="match status" value="1"/>
</dbReference>
<keyword evidence="2" id="KW-1185">Reference proteome</keyword>
<dbReference type="InterPro" id="IPR036691">
    <property type="entry name" value="Endo/exonu/phosph_ase_sf"/>
</dbReference>
<comment type="caution">
    <text evidence="1">The sequence shown here is derived from an EMBL/GenBank/DDBJ whole genome shotgun (WGS) entry which is preliminary data.</text>
</comment>
<dbReference type="EMBL" id="JAUZQC010000008">
    <property type="protein sequence ID" value="KAK5868067.1"/>
    <property type="molecule type" value="Genomic_DNA"/>
</dbReference>
<dbReference type="Proteomes" id="UP001346869">
    <property type="component" value="Unassembled WGS sequence"/>
</dbReference>
<evidence type="ECO:0000313" key="2">
    <source>
        <dbReference type="Proteomes" id="UP001346869"/>
    </source>
</evidence>
<name>A0AAN7XXV4_ELEMC</name>
<proteinExistence type="predicted"/>
<gene>
    <name evidence="1" type="ORF">PBY51_012512</name>
</gene>
<dbReference type="AlphaFoldDB" id="A0AAN7XXV4"/>
<reference evidence="1 2" key="1">
    <citation type="journal article" date="2023" name="Genes (Basel)">
        <title>Chromosome-Level Genome Assembly and Circadian Gene Repertoire of the Patagonia Blennie Eleginops maclovinus-The Closest Ancestral Proxy of Antarctic Cryonotothenioids.</title>
        <authorList>
            <person name="Cheng C.C."/>
            <person name="Rivera-Colon A.G."/>
            <person name="Minhas B.F."/>
            <person name="Wilson L."/>
            <person name="Rayamajhi N."/>
            <person name="Vargas-Chacoff L."/>
            <person name="Catchen J.M."/>
        </authorList>
    </citation>
    <scope>NUCLEOTIDE SEQUENCE [LARGE SCALE GENOMIC DNA]</scope>
    <source>
        <strain evidence="1">JMC-PN-2008</strain>
    </source>
</reference>
<accession>A0AAN7XXV4</accession>
<evidence type="ECO:0008006" key="3">
    <source>
        <dbReference type="Google" id="ProtNLM"/>
    </source>
</evidence>